<gene>
    <name evidence="1" type="ORF">INT47_012452</name>
</gene>
<protein>
    <submittedName>
        <fullName evidence="1">Uncharacterized protein</fullName>
    </submittedName>
</protein>
<dbReference type="Proteomes" id="UP000603453">
    <property type="component" value="Unassembled WGS sequence"/>
</dbReference>
<name>A0A8H7QWS9_9FUNG</name>
<reference evidence="1" key="1">
    <citation type="submission" date="2020-12" db="EMBL/GenBank/DDBJ databases">
        <title>Metabolic potential, ecology and presence of endohyphal bacteria is reflected in genomic diversity of Mucoromycotina.</title>
        <authorList>
            <person name="Muszewska A."/>
            <person name="Okrasinska A."/>
            <person name="Steczkiewicz K."/>
            <person name="Drgas O."/>
            <person name="Orlowska M."/>
            <person name="Perlinska-Lenart U."/>
            <person name="Aleksandrzak-Piekarczyk T."/>
            <person name="Szatraj K."/>
            <person name="Zielenkiewicz U."/>
            <person name="Pilsyk S."/>
            <person name="Malc E."/>
            <person name="Mieczkowski P."/>
            <person name="Kruszewska J.S."/>
            <person name="Biernat P."/>
            <person name="Pawlowska J."/>
        </authorList>
    </citation>
    <scope>NUCLEOTIDE SEQUENCE</scope>
    <source>
        <strain evidence="1">WA0000017839</strain>
    </source>
</reference>
<organism evidence="1 2">
    <name type="scientific">Mucor saturninus</name>
    <dbReference type="NCBI Taxonomy" id="64648"/>
    <lineage>
        <taxon>Eukaryota</taxon>
        <taxon>Fungi</taxon>
        <taxon>Fungi incertae sedis</taxon>
        <taxon>Mucoromycota</taxon>
        <taxon>Mucoromycotina</taxon>
        <taxon>Mucoromycetes</taxon>
        <taxon>Mucorales</taxon>
        <taxon>Mucorineae</taxon>
        <taxon>Mucoraceae</taxon>
        <taxon>Mucor</taxon>
    </lineage>
</organism>
<keyword evidence="2" id="KW-1185">Reference proteome</keyword>
<dbReference type="EMBL" id="JAEPRD010000087">
    <property type="protein sequence ID" value="KAG2200171.1"/>
    <property type="molecule type" value="Genomic_DNA"/>
</dbReference>
<evidence type="ECO:0000313" key="1">
    <source>
        <dbReference type="EMBL" id="KAG2200171.1"/>
    </source>
</evidence>
<evidence type="ECO:0000313" key="2">
    <source>
        <dbReference type="Proteomes" id="UP000603453"/>
    </source>
</evidence>
<dbReference type="AlphaFoldDB" id="A0A8H7QWS9"/>
<comment type="caution">
    <text evidence="1">The sequence shown here is derived from an EMBL/GenBank/DDBJ whole genome shotgun (WGS) entry which is preliminary data.</text>
</comment>
<proteinExistence type="predicted"/>
<sequence>MAGTCFKNKNTSPELLSFYTLNAPLLGGAFLKLQLENDSVCSNKSTLLPKVTQILGIEISEVTVLDKCNELLEEVVQKS</sequence>
<accession>A0A8H7QWS9</accession>